<evidence type="ECO:0000313" key="1">
    <source>
        <dbReference type="EMBL" id="PZP32412.1"/>
    </source>
</evidence>
<name>A0A2W5FN68_9BURK</name>
<organism evidence="1 2">
    <name type="scientific">Roseateles depolymerans</name>
    <dbReference type="NCBI Taxonomy" id="76731"/>
    <lineage>
        <taxon>Bacteria</taxon>
        <taxon>Pseudomonadati</taxon>
        <taxon>Pseudomonadota</taxon>
        <taxon>Betaproteobacteria</taxon>
        <taxon>Burkholderiales</taxon>
        <taxon>Sphaerotilaceae</taxon>
        <taxon>Roseateles</taxon>
    </lineage>
</organism>
<dbReference type="InterPro" id="IPR021317">
    <property type="entry name" value="DUF2917"/>
</dbReference>
<proteinExistence type="predicted"/>
<dbReference type="AlphaFoldDB" id="A0A2W5FN68"/>
<accession>A0A2W5FN68</accession>
<dbReference type="Pfam" id="PF11142">
    <property type="entry name" value="DUF2917"/>
    <property type="match status" value="1"/>
</dbReference>
<protein>
    <recommendedName>
        <fullName evidence="3">DUF2917 domain-containing protein</fullName>
    </recommendedName>
</protein>
<comment type="caution">
    <text evidence="1">The sequence shown here is derived from an EMBL/GenBank/DDBJ whole genome shotgun (WGS) entry which is preliminary data.</text>
</comment>
<evidence type="ECO:0008006" key="3">
    <source>
        <dbReference type="Google" id="ProtNLM"/>
    </source>
</evidence>
<reference evidence="1 2" key="1">
    <citation type="submission" date="2017-08" db="EMBL/GenBank/DDBJ databases">
        <title>Infants hospitalized years apart are colonized by the same room-sourced microbial strains.</title>
        <authorList>
            <person name="Brooks B."/>
            <person name="Olm M.R."/>
            <person name="Firek B.A."/>
            <person name="Baker R."/>
            <person name="Thomas B.C."/>
            <person name="Morowitz M.J."/>
            <person name="Banfield J.F."/>
        </authorList>
    </citation>
    <scope>NUCLEOTIDE SEQUENCE [LARGE SCALE GENOMIC DNA]</scope>
    <source>
        <strain evidence="1">S2_012_000_R2_81</strain>
    </source>
</reference>
<sequence>MRDADSVWCIGDGQALTLTPLDAPRRLTVARGRVWLTLSGTLGQPAQDQWLAAGEATALPAGQAAVLEGWPAAEFELLHPPGGRCSAPRRGLLGGRPPRGG</sequence>
<evidence type="ECO:0000313" key="2">
    <source>
        <dbReference type="Proteomes" id="UP000249633"/>
    </source>
</evidence>
<gene>
    <name evidence="1" type="ORF">DI603_10290</name>
</gene>
<dbReference type="Proteomes" id="UP000249633">
    <property type="component" value="Unassembled WGS sequence"/>
</dbReference>
<dbReference type="EMBL" id="QFOD01000008">
    <property type="protein sequence ID" value="PZP32412.1"/>
    <property type="molecule type" value="Genomic_DNA"/>
</dbReference>